<gene>
    <name evidence="1" type="ORF">LX32DRAFT_655340</name>
</gene>
<name>A0AAD9HBE2_9PEZI</name>
<proteinExistence type="predicted"/>
<dbReference type="Proteomes" id="UP001232148">
    <property type="component" value="Unassembled WGS sequence"/>
</dbReference>
<protein>
    <submittedName>
        <fullName evidence="1">Uncharacterized protein</fullName>
    </submittedName>
</protein>
<reference evidence="1" key="1">
    <citation type="submission" date="2021-06" db="EMBL/GenBank/DDBJ databases">
        <title>Comparative genomics, transcriptomics and evolutionary studies reveal genomic signatures of adaptation to plant cell wall in hemibiotrophic fungi.</title>
        <authorList>
            <consortium name="DOE Joint Genome Institute"/>
            <person name="Baroncelli R."/>
            <person name="Diaz J.F."/>
            <person name="Benocci T."/>
            <person name="Peng M."/>
            <person name="Battaglia E."/>
            <person name="Haridas S."/>
            <person name="Andreopoulos W."/>
            <person name="Labutti K."/>
            <person name="Pangilinan J."/>
            <person name="Floch G.L."/>
            <person name="Makela M.R."/>
            <person name="Henrissat B."/>
            <person name="Grigoriev I.V."/>
            <person name="Crouch J.A."/>
            <person name="De Vries R.P."/>
            <person name="Sukno S.A."/>
            <person name="Thon M.R."/>
        </authorList>
    </citation>
    <scope>NUCLEOTIDE SEQUENCE</scope>
    <source>
        <strain evidence="1">MAFF235873</strain>
    </source>
</reference>
<evidence type="ECO:0000313" key="2">
    <source>
        <dbReference type="Proteomes" id="UP001232148"/>
    </source>
</evidence>
<dbReference type="AlphaFoldDB" id="A0AAD9HBE2"/>
<accession>A0AAD9HBE2</accession>
<sequence>MAREVGSQPQRRTDGWRSLTHTGCAPSALLLQAGEAALAASASRQIVARFPGPPKGPPQEKDAIGFRMGMGLDTISGTRDRGGIVADSFHLELHSSVVHPSLGRV</sequence>
<organism evidence="1 2">
    <name type="scientific">Colletotrichum zoysiae</name>
    <dbReference type="NCBI Taxonomy" id="1216348"/>
    <lineage>
        <taxon>Eukaryota</taxon>
        <taxon>Fungi</taxon>
        <taxon>Dikarya</taxon>
        <taxon>Ascomycota</taxon>
        <taxon>Pezizomycotina</taxon>
        <taxon>Sordariomycetes</taxon>
        <taxon>Hypocreomycetidae</taxon>
        <taxon>Glomerellales</taxon>
        <taxon>Glomerellaceae</taxon>
        <taxon>Colletotrichum</taxon>
        <taxon>Colletotrichum graminicola species complex</taxon>
    </lineage>
</organism>
<dbReference type="EMBL" id="MU842933">
    <property type="protein sequence ID" value="KAK2025638.1"/>
    <property type="molecule type" value="Genomic_DNA"/>
</dbReference>
<comment type="caution">
    <text evidence="1">The sequence shown here is derived from an EMBL/GenBank/DDBJ whole genome shotgun (WGS) entry which is preliminary data.</text>
</comment>
<evidence type="ECO:0000313" key="1">
    <source>
        <dbReference type="EMBL" id="KAK2025638.1"/>
    </source>
</evidence>
<keyword evidence="2" id="KW-1185">Reference proteome</keyword>